<dbReference type="SUPFAM" id="SSF160350">
    <property type="entry name" value="Rnp2-like"/>
    <property type="match status" value="1"/>
</dbReference>
<dbReference type="Pfam" id="PF01900">
    <property type="entry name" value="RNase_P_Rpp14"/>
    <property type="match status" value="1"/>
</dbReference>
<evidence type="ECO:0000313" key="2">
    <source>
        <dbReference type="EMBL" id="GAI25822.1"/>
    </source>
</evidence>
<proteinExistence type="predicted"/>
<keyword evidence="1" id="KW-0819">tRNA processing</keyword>
<dbReference type="GO" id="GO:0030677">
    <property type="term" value="C:ribonuclease P complex"/>
    <property type="evidence" value="ECO:0007669"/>
    <property type="project" value="InterPro"/>
</dbReference>
<comment type="caution">
    <text evidence="2">The sequence shown here is derived from an EMBL/GenBank/DDBJ whole genome shotgun (WGS) entry which is preliminary data.</text>
</comment>
<protein>
    <submittedName>
        <fullName evidence="2">Uncharacterized protein</fullName>
    </submittedName>
</protein>
<gene>
    <name evidence="2" type="ORF">S06H3_31988</name>
</gene>
<accession>X1M2K3</accession>
<name>X1M2K3_9ZZZZ</name>
<evidence type="ECO:0000256" key="1">
    <source>
        <dbReference type="ARBA" id="ARBA00022694"/>
    </source>
</evidence>
<organism evidence="2">
    <name type="scientific">marine sediment metagenome</name>
    <dbReference type="NCBI Taxonomy" id="412755"/>
    <lineage>
        <taxon>unclassified sequences</taxon>
        <taxon>metagenomes</taxon>
        <taxon>ecological metagenomes</taxon>
    </lineage>
</organism>
<reference evidence="2" key="1">
    <citation type="journal article" date="2014" name="Front. Microbiol.">
        <title>High frequency of phylogenetically diverse reductive dehalogenase-homologous genes in deep subseafloor sedimentary metagenomes.</title>
        <authorList>
            <person name="Kawai M."/>
            <person name="Futagami T."/>
            <person name="Toyoda A."/>
            <person name="Takaki Y."/>
            <person name="Nishi S."/>
            <person name="Hori S."/>
            <person name="Arai W."/>
            <person name="Tsubouchi T."/>
            <person name="Morono Y."/>
            <person name="Uchiyama I."/>
            <person name="Ito T."/>
            <person name="Fujiyama A."/>
            <person name="Inagaki F."/>
            <person name="Takami H."/>
        </authorList>
    </citation>
    <scope>NUCLEOTIDE SEQUENCE</scope>
    <source>
        <strain evidence="2">Expedition CK06-06</strain>
    </source>
</reference>
<dbReference type="EMBL" id="BARV01018980">
    <property type="protein sequence ID" value="GAI25822.1"/>
    <property type="molecule type" value="Genomic_DNA"/>
</dbReference>
<dbReference type="Gene3D" id="3.30.70.3250">
    <property type="entry name" value="Ribonuclease P, Pop5 subunit"/>
    <property type="match status" value="1"/>
</dbReference>
<dbReference type="GO" id="GO:0001682">
    <property type="term" value="P:tRNA 5'-leader removal"/>
    <property type="evidence" value="ECO:0007669"/>
    <property type="project" value="InterPro"/>
</dbReference>
<dbReference type="AlphaFoldDB" id="X1M2K3"/>
<dbReference type="InterPro" id="IPR038085">
    <property type="entry name" value="Rnp2-like_sf"/>
</dbReference>
<dbReference type="InterPro" id="IPR002759">
    <property type="entry name" value="Pop5/Rpp14/Rnp2-like"/>
</dbReference>
<sequence length="92" mass="10327">MKPLKPSMREKKRYLLVKGKNLKENIEKAIKDFIGVLGMSKLGLGWIKTGKNTAVISVNREMVDSVRASLAVWPEKMTVEKVSGTLKGLERK</sequence>